<dbReference type="InterPro" id="IPR006059">
    <property type="entry name" value="SBP"/>
</dbReference>
<dbReference type="PROSITE" id="PS51257">
    <property type="entry name" value="PROKAR_LIPOPROTEIN"/>
    <property type="match status" value="1"/>
</dbReference>
<evidence type="ECO:0000313" key="5">
    <source>
        <dbReference type="EMBL" id="QZA58258.1"/>
    </source>
</evidence>
<proteinExistence type="predicted"/>
<keyword evidence="2" id="KW-0813">Transport</keyword>
<keyword evidence="4" id="KW-0574">Periplasm</keyword>
<comment type="subcellular location">
    <subcellularLocation>
        <location evidence="1">Periplasm</location>
    </subcellularLocation>
</comment>
<dbReference type="RefSeq" id="WP_194845922.1">
    <property type="nucleotide sequence ID" value="NZ_CP075585.1"/>
</dbReference>
<name>A0ABX8YYZ3_9BACT</name>
<dbReference type="Gene3D" id="3.40.190.10">
    <property type="entry name" value="Periplasmic binding protein-like II"/>
    <property type="match status" value="2"/>
</dbReference>
<accession>A0ABX8YYZ3</accession>
<keyword evidence="3" id="KW-0732">Signal</keyword>
<dbReference type="PANTHER" id="PTHR30222:SF17">
    <property type="entry name" value="SPERMIDINE_PUTRESCINE-BINDING PERIPLASMIC PROTEIN"/>
    <property type="match status" value="1"/>
</dbReference>
<organism evidence="5 6">
    <name type="scientific">Candidatus Rhabdochlamydia porcellionis</name>
    <dbReference type="NCBI Taxonomy" id="225148"/>
    <lineage>
        <taxon>Bacteria</taxon>
        <taxon>Pseudomonadati</taxon>
        <taxon>Chlamydiota</taxon>
        <taxon>Chlamydiia</taxon>
        <taxon>Parachlamydiales</taxon>
        <taxon>Candidatus Rhabdochlamydiaceae</taxon>
        <taxon>Candidatus Rhabdochlamydia</taxon>
    </lineage>
</organism>
<dbReference type="Proteomes" id="UP000822862">
    <property type="component" value="Chromosome"/>
</dbReference>
<keyword evidence="6" id="KW-1185">Reference proteome</keyword>
<dbReference type="SUPFAM" id="SSF53850">
    <property type="entry name" value="Periplasmic binding protein-like II"/>
    <property type="match status" value="1"/>
</dbReference>
<evidence type="ECO:0000256" key="1">
    <source>
        <dbReference type="ARBA" id="ARBA00004418"/>
    </source>
</evidence>
<evidence type="ECO:0000256" key="4">
    <source>
        <dbReference type="ARBA" id="ARBA00022764"/>
    </source>
</evidence>
<dbReference type="Pfam" id="PF13416">
    <property type="entry name" value="SBP_bac_8"/>
    <property type="match status" value="1"/>
</dbReference>
<reference evidence="5 6" key="1">
    <citation type="submission" date="2021-05" db="EMBL/GenBank/DDBJ databases">
        <title>Ecology and evolution of chlamydial symbionts of arthropods.</title>
        <authorList>
            <person name="Halter T."/>
            <person name="Sixt B.S."/>
            <person name="Toenshoff E.R."/>
            <person name="Koestlbacher S."/>
            <person name="Schulz F."/>
            <person name="Kostanjsek R."/>
            <person name="Collingro A."/>
            <person name="Hendrickx F."/>
            <person name="Horn M."/>
        </authorList>
    </citation>
    <scope>NUCLEOTIDE SEQUENCE [LARGE SCALE GENOMIC DNA]</scope>
    <source>
        <strain evidence="5 6">15C</strain>
    </source>
</reference>
<dbReference type="PANTHER" id="PTHR30222">
    <property type="entry name" value="SPERMIDINE/PUTRESCINE-BINDING PERIPLASMIC PROTEIN"/>
    <property type="match status" value="1"/>
</dbReference>
<evidence type="ECO:0000313" key="6">
    <source>
        <dbReference type="Proteomes" id="UP000822862"/>
    </source>
</evidence>
<dbReference type="InterPro" id="IPR001188">
    <property type="entry name" value="Sperm_putr-bd"/>
</dbReference>
<evidence type="ECO:0000256" key="2">
    <source>
        <dbReference type="ARBA" id="ARBA00022448"/>
    </source>
</evidence>
<dbReference type="PRINTS" id="PR00909">
    <property type="entry name" value="SPERMDNBNDNG"/>
</dbReference>
<evidence type="ECO:0000256" key="3">
    <source>
        <dbReference type="ARBA" id="ARBA00022729"/>
    </source>
</evidence>
<dbReference type="EMBL" id="CP075585">
    <property type="protein sequence ID" value="QZA58258.1"/>
    <property type="molecule type" value="Genomic_DNA"/>
</dbReference>
<gene>
    <name evidence="5" type="ORF">RHAB15C_0000129</name>
</gene>
<sequence>MPKSLTRVFVISIWIFLLACFLYEPKFSSTSKDSINVFTWGGILNEEIIQSFEKKTGIRVNINNYSSNEELIMKLKATEGQGYDLVIPSDYAVSILIKNQLIKELDRKQLPFFHQFLPGLLGHFFDPENRYSIPLSWEVFGLGIDRDFFIKTFTPSWKMIFDSEVVNYRIVMVNDPIEAIEIAGFYLYGPISSLSKIQAEKVKDLLIQQKSWVAVYANERADYFLGTKSSPLAVASSSYIFRSKRNFSFIDFVVPKEGSFISIENLCIPKTCDKEALVYQFINHLYQRESIRVYWDSFRLFPALDDEQDLDFDPQAYKIFYGLAEDFKKYHFFKSLLPQQKIRDIWVEVKVN</sequence>
<protein>
    <submittedName>
        <fullName evidence="5">Bacterial extracellular solute-binding protein</fullName>
    </submittedName>
</protein>